<dbReference type="SUPFAM" id="SSF55729">
    <property type="entry name" value="Acyl-CoA N-acyltransferases (Nat)"/>
    <property type="match status" value="1"/>
</dbReference>
<dbReference type="PROSITE" id="PS51186">
    <property type="entry name" value="GNAT"/>
    <property type="match status" value="1"/>
</dbReference>
<dbReference type="OrthoDB" id="9773249at2"/>
<sequence length="489" mass="54435">MAKDPHGRTLRLLVDTNIVIAHEDDNPAEPHINAEDAAALIRLARDLGFELLVSHGTRTDFQNAPEPRRTTRQRTLDKYYVVLRAVGTNHAVRQQFPASLTRNNKADMEVLSAYSTGAATALVTEDRLMRSRAERAGLANVFSLAEAIDWLRALRDPTLANAAAAHMPAAYQVNRDAPLFASLSDDYPDFSRWWDKVVDERRSVILLGDNADPNGIAVLKEEHNAFGLGDRVLKICTFKVDEGVGGSRRGELLLRAVVDYAVERHCPTAYLTAWPRHEKLIGWLERFGFAESAVTDDGEVVMVKRFGPEPGSPRLPPLEHHVRYGPRALLVDSLFLIPIQDKFHARLFPDSDDQQSLLENESCGNAIRKAYLCHSPSRQLRPGSTVAFLRTGSGSAQVTAVGVVEQTLVSRKPDQVAAFVAGRTVYSYNEICRQCESEVLAILFRLDRRVEPPWSRQSLIDNEVMKSSPMSITAVPEAGVRWAQQQLDT</sequence>
<comment type="caution">
    <text evidence="2">The sequence shown here is derived from an EMBL/GenBank/DDBJ whole genome shotgun (WGS) entry which is preliminary data.</text>
</comment>
<proteinExistence type="predicted"/>
<dbReference type="RefSeq" id="WP_147431451.1">
    <property type="nucleotide sequence ID" value="NZ_CBCRXS010000014.1"/>
</dbReference>
<dbReference type="InterPro" id="IPR000182">
    <property type="entry name" value="GNAT_dom"/>
</dbReference>
<reference evidence="2 3" key="1">
    <citation type="submission" date="2018-10" db="EMBL/GenBank/DDBJ databases">
        <title>Sequencing the genomes of 1000 actinobacteria strains.</title>
        <authorList>
            <person name="Klenk H.-P."/>
        </authorList>
    </citation>
    <scope>NUCLEOTIDE SEQUENCE [LARGE SCALE GENOMIC DNA]</scope>
    <source>
        <strain evidence="2 3">DSM 44343</strain>
    </source>
</reference>
<dbReference type="Gene3D" id="3.40.630.30">
    <property type="match status" value="1"/>
</dbReference>
<dbReference type="InterPro" id="IPR016181">
    <property type="entry name" value="Acyl_CoA_acyltransferase"/>
</dbReference>
<dbReference type="Pfam" id="PF00583">
    <property type="entry name" value="Acetyltransf_1"/>
    <property type="match status" value="1"/>
</dbReference>
<protein>
    <recommendedName>
        <fullName evidence="1">N-acetyltransferase domain-containing protein</fullName>
    </recommendedName>
</protein>
<dbReference type="GO" id="GO:0016747">
    <property type="term" value="F:acyltransferase activity, transferring groups other than amino-acyl groups"/>
    <property type="evidence" value="ECO:0007669"/>
    <property type="project" value="InterPro"/>
</dbReference>
<organism evidence="2 3">
    <name type="scientific">Williamsia marianensis</name>
    <dbReference type="NCBI Taxonomy" id="85044"/>
    <lineage>
        <taxon>Bacteria</taxon>
        <taxon>Bacillati</taxon>
        <taxon>Actinomycetota</taxon>
        <taxon>Actinomycetes</taxon>
        <taxon>Mycobacteriales</taxon>
        <taxon>Nocardiaceae</taxon>
        <taxon>Williamsia</taxon>
    </lineage>
</organism>
<accession>A0A495IVC0</accession>
<evidence type="ECO:0000313" key="3">
    <source>
        <dbReference type="Proteomes" id="UP000274762"/>
    </source>
</evidence>
<evidence type="ECO:0000259" key="1">
    <source>
        <dbReference type="PROSITE" id="PS51186"/>
    </source>
</evidence>
<name>A0A495IVC0_WILMA</name>
<dbReference type="EMBL" id="RBKV01000002">
    <property type="protein sequence ID" value="RKR79819.1"/>
    <property type="molecule type" value="Genomic_DNA"/>
</dbReference>
<dbReference type="Proteomes" id="UP000274762">
    <property type="component" value="Unassembled WGS sequence"/>
</dbReference>
<feature type="domain" description="N-acetyltransferase" evidence="1">
    <location>
        <begin position="157"/>
        <end position="307"/>
    </location>
</feature>
<dbReference type="AlphaFoldDB" id="A0A495IVC0"/>
<evidence type="ECO:0000313" key="2">
    <source>
        <dbReference type="EMBL" id="RKR79819.1"/>
    </source>
</evidence>
<gene>
    <name evidence="2" type="ORF">DFJ75_4961</name>
</gene>